<dbReference type="GO" id="GO:0016853">
    <property type="term" value="F:isomerase activity"/>
    <property type="evidence" value="ECO:0007669"/>
    <property type="project" value="UniProtKB-ARBA"/>
</dbReference>
<dbReference type="AlphaFoldDB" id="A0A1V6CA39"/>
<dbReference type="EMBL" id="MWDQ01000066">
    <property type="protein sequence ID" value="OQB73767.1"/>
    <property type="molecule type" value="Genomic_DNA"/>
</dbReference>
<dbReference type="EC" id="4.3.2.3" evidence="3"/>
<dbReference type="InterPro" id="IPR036663">
    <property type="entry name" value="Fumarylacetoacetase_C_sf"/>
</dbReference>
<dbReference type="Proteomes" id="UP000485562">
    <property type="component" value="Unassembled WGS sequence"/>
</dbReference>
<evidence type="ECO:0000313" key="3">
    <source>
        <dbReference type="EMBL" id="OQB73767.1"/>
    </source>
</evidence>
<keyword evidence="1" id="KW-0479">Metal-binding</keyword>
<dbReference type="FunFam" id="3.90.850.10:FF:000002">
    <property type="entry name" value="2-hydroxyhepta-2,4-diene-1,7-dioate isomerase"/>
    <property type="match status" value="1"/>
</dbReference>
<comment type="caution">
    <text evidence="3">The sequence shown here is derived from an EMBL/GenBank/DDBJ whole genome shotgun (WGS) entry which is preliminary data.</text>
</comment>
<gene>
    <name evidence="3" type="ORF">BWX89_00814</name>
</gene>
<keyword evidence="3" id="KW-0456">Lyase</keyword>
<dbReference type="GO" id="GO:0019752">
    <property type="term" value="P:carboxylic acid metabolic process"/>
    <property type="evidence" value="ECO:0007669"/>
    <property type="project" value="UniProtKB-ARBA"/>
</dbReference>
<dbReference type="GO" id="GO:0050385">
    <property type="term" value="F:ureidoglycolate lyase activity"/>
    <property type="evidence" value="ECO:0007669"/>
    <property type="project" value="UniProtKB-EC"/>
</dbReference>
<reference evidence="3" key="1">
    <citation type="submission" date="2017-02" db="EMBL/GenBank/DDBJ databases">
        <title>Delving into the versatile metabolic prowess of the omnipresent phylum Bacteroidetes.</title>
        <authorList>
            <person name="Nobu M.K."/>
            <person name="Mei R."/>
            <person name="Narihiro T."/>
            <person name="Kuroda K."/>
            <person name="Liu W.-T."/>
        </authorList>
    </citation>
    <scope>NUCLEOTIDE SEQUENCE</scope>
    <source>
        <strain evidence="3">ADurb.Bin131</strain>
    </source>
</reference>
<dbReference type="PANTHER" id="PTHR11820">
    <property type="entry name" value="ACYLPYRUVASE"/>
    <property type="match status" value="1"/>
</dbReference>
<accession>A0A1V6CA39</accession>
<dbReference type="GO" id="GO:0046872">
    <property type="term" value="F:metal ion binding"/>
    <property type="evidence" value="ECO:0007669"/>
    <property type="project" value="UniProtKB-KW"/>
</dbReference>
<dbReference type="InterPro" id="IPR011234">
    <property type="entry name" value="Fumarylacetoacetase-like_C"/>
</dbReference>
<evidence type="ECO:0000256" key="1">
    <source>
        <dbReference type="ARBA" id="ARBA00022723"/>
    </source>
</evidence>
<dbReference type="GO" id="GO:0018773">
    <property type="term" value="F:acetylpyruvate hydrolase activity"/>
    <property type="evidence" value="ECO:0007669"/>
    <property type="project" value="TreeGrafter"/>
</dbReference>
<dbReference type="SUPFAM" id="SSF56529">
    <property type="entry name" value="FAH"/>
    <property type="match status" value="1"/>
</dbReference>
<name>A0A1V6CA39_UNCT6</name>
<dbReference type="Pfam" id="PF01557">
    <property type="entry name" value="FAA_hydrolase"/>
    <property type="match status" value="1"/>
</dbReference>
<dbReference type="PANTHER" id="PTHR11820:SF7">
    <property type="entry name" value="ACYLPYRUVASE FAHD1, MITOCHONDRIAL"/>
    <property type="match status" value="1"/>
</dbReference>
<protein>
    <submittedName>
        <fullName evidence="3">Ureidoglycolate lyase</fullName>
        <ecNumber evidence="3">4.3.2.3</ecNumber>
    </submittedName>
</protein>
<proteinExistence type="predicted"/>
<sequence length="270" mass="30180">MKIGRFRYKNTVFTGIVRDDMVGSVGDIPIEEIIESNRILTIESLISRWVSLKDVEYLQLLRPINIICLGLNYRSHAIEGNWQVPDEPIYFEKASSCIIPNKSPIIIPKNIGRVDPEVELALIIGKTCRKVSSSNVMPYIAGYTILNDVTARSIQKSDQEKKYPWFRSKSMDTFCPIGPWMITSDEIDINEGLKIELRINGVVKQASKTDSMLFGIPKIIASITKYLTLYPGDIISTGTPEGISPINPGDVVECEIEKIGILSNSVITND</sequence>
<organism evidence="3">
    <name type="scientific">candidate division TA06 bacterium ADurb.Bin131</name>
    <dbReference type="NCBI Taxonomy" id="1852827"/>
    <lineage>
        <taxon>Bacteria</taxon>
        <taxon>Bacteria division TA06</taxon>
    </lineage>
</organism>
<feature type="domain" description="Fumarylacetoacetase-like C-terminal" evidence="2">
    <location>
        <begin position="66"/>
        <end position="266"/>
    </location>
</feature>
<dbReference type="Gene3D" id="3.90.850.10">
    <property type="entry name" value="Fumarylacetoacetase-like, C-terminal domain"/>
    <property type="match status" value="1"/>
</dbReference>
<evidence type="ECO:0000259" key="2">
    <source>
        <dbReference type="Pfam" id="PF01557"/>
    </source>
</evidence>